<dbReference type="PANTHER" id="PTHR43179">
    <property type="entry name" value="RHAMNOSYLTRANSFERASE WBBL"/>
    <property type="match status" value="1"/>
</dbReference>
<dbReference type="GO" id="GO:0016757">
    <property type="term" value="F:glycosyltransferase activity"/>
    <property type="evidence" value="ECO:0007669"/>
    <property type="project" value="UniProtKB-KW"/>
</dbReference>
<evidence type="ECO:0000256" key="2">
    <source>
        <dbReference type="ARBA" id="ARBA00022676"/>
    </source>
</evidence>
<name>A0ABY7TEV0_9SPHI</name>
<dbReference type="InterPro" id="IPR029044">
    <property type="entry name" value="Nucleotide-diphossugar_trans"/>
</dbReference>
<comment type="similarity">
    <text evidence="1">Belongs to the glycosyltransferase 2 family.</text>
</comment>
<dbReference type="Proteomes" id="UP001216139">
    <property type="component" value="Chromosome"/>
</dbReference>
<dbReference type="InterPro" id="IPR001173">
    <property type="entry name" value="Glyco_trans_2-like"/>
</dbReference>
<keyword evidence="2 5" id="KW-0328">Glycosyltransferase</keyword>
<keyword evidence="3 5" id="KW-0808">Transferase</keyword>
<sequence>MKASFVIVNYNRRDELLITIQKTKDLVANYKEQYEIVIVDNGSTDGSAEAVATQHPDVVLLAQKVNTGAPAWNYGFDAAKGDYFIIIDDDSHIESGLEDAMYYMDAHPKIGVLALNVLTGPYTSAGWNMQEDKNIIGFIGCGAVLRRETYEKIGGYADWIFLYVNEWDYGLRCTNAGYTVQYYDNCKVIHRTSSLNRTTKRLKVLVTKHELGIVYKHFSTHRWKYMGRIMFTNLKVIKGLSFKDAWWSVLGALQFLKMRSSLVRTPVSADAQALYVKAFPGTRNSVFAFLNKSSKS</sequence>
<gene>
    <name evidence="5" type="ORF">PQO05_13295</name>
</gene>
<dbReference type="EMBL" id="CP117167">
    <property type="protein sequence ID" value="WCT14912.1"/>
    <property type="molecule type" value="Genomic_DNA"/>
</dbReference>
<keyword evidence="6" id="KW-1185">Reference proteome</keyword>
<dbReference type="SUPFAM" id="SSF53448">
    <property type="entry name" value="Nucleotide-diphospho-sugar transferases"/>
    <property type="match status" value="1"/>
</dbReference>
<evidence type="ECO:0000256" key="1">
    <source>
        <dbReference type="ARBA" id="ARBA00006739"/>
    </source>
</evidence>
<organism evidence="5 6">
    <name type="scientific">Mucilaginibacter jinjuensis</name>
    <dbReference type="NCBI Taxonomy" id="1176721"/>
    <lineage>
        <taxon>Bacteria</taxon>
        <taxon>Pseudomonadati</taxon>
        <taxon>Bacteroidota</taxon>
        <taxon>Sphingobacteriia</taxon>
        <taxon>Sphingobacteriales</taxon>
        <taxon>Sphingobacteriaceae</taxon>
        <taxon>Mucilaginibacter</taxon>
    </lineage>
</organism>
<protein>
    <submittedName>
        <fullName evidence="5">Glycosyltransferase</fullName>
        <ecNumber evidence="5">2.4.-.-</ecNumber>
    </submittedName>
</protein>
<evidence type="ECO:0000313" key="6">
    <source>
        <dbReference type="Proteomes" id="UP001216139"/>
    </source>
</evidence>
<proteinExistence type="inferred from homology"/>
<evidence type="ECO:0000259" key="4">
    <source>
        <dbReference type="Pfam" id="PF00535"/>
    </source>
</evidence>
<dbReference type="EC" id="2.4.-.-" evidence="5"/>
<accession>A0ABY7TEV0</accession>
<dbReference type="PANTHER" id="PTHR43179:SF12">
    <property type="entry name" value="GALACTOFURANOSYLTRANSFERASE GLFT2"/>
    <property type="match status" value="1"/>
</dbReference>
<evidence type="ECO:0000256" key="3">
    <source>
        <dbReference type="ARBA" id="ARBA00022679"/>
    </source>
</evidence>
<dbReference type="RefSeq" id="WP_273633405.1">
    <property type="nucleotide sequence ID" value="NZ_CP117167.1"/>
</dbReference>
<dbReference type="Pfam" id="PF00535">
    <property type="entry name" value="Glycos_transf_2"/>
    <property type="match status" value="1"/>
</dbReference>
<reference evidence="5 6" key="1">
    <citation type="submission" date="2023-02" db="EMBL/GenBank/DDBJ databases">
        <title>Genome sequence of Mucilaginibacter jinjuensis strain KACC 16571.</title>
        <authorList>
            <person name="Kim S."/>
            <person name="Heo J."/>
            <person name="Kwon S.-W."/>
        </authorList>
    </citation>
    <scope>NUCLEOTIDE SEQUENCE [LARGE SCALE GENOMIC DNA]</scope>
    <source>
        <strain evidence="5 6">KACC 16571</strain>
    </source>
</reference>
<feature type="domain" description="Glycosyltransferase 2-like" evidence="4">
    <location>
        <begin position="4"/>
        <end position="131"/>
    </location>
</feature>
<evidence type="ECO:0000313" key="5">
    <source>
        <dbReference type="EMBL" id="WCT14912.1"/>
    </source>
</evidence>
<dbReference type="Gene3D" id="3.90.550.10">
    <property type="entry name" value="Spore Coat Polysaccharide Biosynthesis Protein SpsA, Chain A"/>
    <property type="match status" value="1"/>
</dbReference>